<evidence type="ECO:0000256" key="2">
    <source>
        <dbReference type="ARBA" id="ARBA00008711"/>
    </source>
</evidence>
<dbReference type="Proteomes" id="UP000245396">
    <property type="component" value="Unassembled WGS sequence"/>
</dbReference>
<comment type="caution">
    <text evidence="10">The sequence shown here is derived from an EMBL/GenBank/DDBJ whole genome shotgun (WGS) entry which is preliminary data.</text>
</comment>
<dbReference type="InterPro" id="IPR014048">
    <property type="entry name" value="MethylDNA_cys_MeTrfase_DNA-bd"/>
</dbReference>
<keyword evidence="5 10" id="KW-0808">Transferase</keyword>
<dbReference type="GO" id="GO:0006281">
    <property type="term" value="P:DNA repair"/>
    <property type="evidence" value="ECO:0007669"/>
    <property type="project" value="UniProtKB-KW"/>
</dbReference>
<evidence type="ECO:0000256" key="6">
    <source>
        <dbReference type="ARBA" id="ARBA00022763"/>
    </source>
</evidence>
<reference evidence="10 11" key="1">
    <citation type="submission" date="2018-05" db="EMBL/GenBank/DDBJ databases">
        <title>Genomic Encyclopedia of Type Strains, Phase IV (KMG-IV): sequencing the most valuable type-strain genomes for metagenomic binning, comparative biology and taxonomic classification.</title>
        <authorList>
            <person name="Goeker M."/>
        </authorList>
    </citation>
    <scope>NUCLEOTIDE SEQUENCE [LARGE SCALE GENOMIC DNA]</scope>
    <source>
        <strain evidence="10 11">DSM 6986</strain>
    </source>
</reference>
<comment type="catalytic activity">
    <reaction evidence="1">
        <text>a 4-O-methyl-thymidine in DNA + L-cysteinyl-[protein] = a thymidine in DNA + S-methyl-L-cysteinyl-[protein]</text>
        <dbReference type="Rhea" id="RHEA:53428"/>
        <dbReference type="Rhea" id="RHEA-COMP:10131"/>
        <dbReference type="Rhea" id="RHEA-COMP:10132"/>
        <dbReference type="Rhea" id="RHEA-COMP:13555"/>
        <dbReference type="Rhea" id="RHEA-COMP:13556"/>
        <dbReference type="ChEBI" id="CHEBI:29950"/>
        <dbReference type="ChEBI" id="CHEBI:82612"/>
        <dbReference type="ChEBI" id="CHEBI:137386"/>
        <dbReference type="ChEBI" id="CHEBI:137387"/>
        <dbReference type="EC" id="2.1.1.63"/>
    </reaction>
</comment>
<comment type="catalytic activity">
    <reaction evidence="8">
        <text>a 6-O-methyl-2'-deoxyguanosine in DNA + L-cysteinyl-[protein] = S-methyl-L-cysteinyl-[protein] + a 2'-deoxyguanosine in DNA</text>
        <dbReference type="Rhea" id="RHEA:24000"/>
        <dbReference type="Rhea" id="RHEA-COMP:10131"/>
        <dbReference type="Rhea" id="RHEA-COMP:10132"/>
        <dbReference type="Rhea" id="RHEA-COMP:11367"/>
        <dbReference type="Rhea" id="RHEA-COMP:11368"/>
        <dbReference type="ChEBI" id="CHEBI:29950"/>
        <dbReference type="ChEBI" id="CHEBI:82612"/>
        <dbReference type="ChEBI" id="CHEBI:85445"/>
        <dbReference type="ChEBI" id="CHEBI:85448"/>
        <dbReference type="EC" id="2.1.1.63"/>
    </reaction>
</comment>
<evidence type="ECO:0000256" key="1">
    <source>
        <dbReference type="ARBA" id="ARBA00001286"/>
    </source>
</evidence>
<dbReference type="InterPro" id="IPR036388">
    <property type="entry name" value="WH-like_DNA-bd_sf"/>
</dbReference>
<feature type="domain" description="Methylated-DNA-[protein]-cysteine S-methyltransferase DNA binding" evidence="9">
    <location>
        <begin position="101"/>
        <end position="180"/>
    </location>
</feature>
<dbReference type="EC" id="2.1.1.63" evidence="3"/>
<sequence>MSGSQPARRAPREPIRLFACTLATPLGGFVTVVDTEGRLRAAEFEDRPERLERSLLLRFGREGHRLEQGAGTNTISMALESYFAGDIRAIDSIETVLDGTPFQNSVWAALRTVEAGAPISYATLAARIGRPETSRAVGHANGTNPFSIIVPCHRLVGSNGALTGYGGGIERKRWLIDHEARAGACCSQVESHGVAHNRKNQSDRP</sequence>
<evidence type="ECO:0000259" key="9">
    <source>
        <dbReference type="Pfam" id="PF01035"/>
    </source>
</evidence>
<dbReference type="InterPro" id="IPR036217">
    <property type="entry name" value="MethylDNA_cys_MeTrfase_DNAb"/>
</dbReference>
<comment type="similarity">
    <text evidence="2">Belongs to the MGMT family.</text>
</comment>
<evidence type="ECO:0000256" key="3">
    <source>
        <dbReference type="ARBA" id="ARBA00011918"/>
    </source>
</evidence>
<organism evidence="10 11">
    <name type="scientific">Pseudaminobacter salicylatoxidans</name>
    <dbReference type="NCBI Taxonomy" id="93369"/>
    <lineage>
        <taxon>Bacteria</taxon>
        <taxon>Pseudomonadati</taxon>
        <taxon>Pseudomonadota</taxon>
        <taxon>Alphaproteobacteria</taxon>
        <taxon>Hyphomicrobiales</taxon>
        <taxon>Phyllobacteriaceae</taxon>
        <taxon>Pseudaminobacter</taxon>
    </lineage>
</organism>
<evidence type="ECO:0000256" key="4">
    <source>
        <dbReference type="ARBA" id="ARBA00022603"/>
    </source>
</evidence>
<dbReference type="PANTHER" id="PTHR10815">
    <property type="entry name" value="METHYLATED-DNA--PROTEIN-CYSTEINE METHYLTRANSFERASE"/>
    <property type="match status" value="1"/>
</dbReference>
<dbReference type="GO" id="GO:0003908">
    <property type="term" value="F:methylated-DNA-[protein]-cysteine S-methyltransferase activity"/>
    <property type="evidence" value="ECO:0007669"/>
    <property type="project" value="UniProtKB-EC"/>
</dbReference>
<keyword evidence="7" id="KW-0234">DNA repair</keyword>
<keyword evidence="11" id="KW-1185">Reference proteome</keyword>
<dbReference type="STRING" id="1192868.GCA_000304395_04543"/>
<dbReference type="NCBIfam" id="TIGR00589">
    <property type="entry name" value="ogt"/>
    <property type="match status" value="1"/>
</dbReference>
<evidence type="ECO:0000256" key="5">
    <source>
        <dbReference type="ARBA" id="ARBA00022679"/>
    </source>
</evidence>
<evidence type="ECO:0000256" key="8">
    <source>
        <dbReference type="ARBA" id="ARBA00049348"/>
    </source>
</evidence>
<keyword evidence="4 10" id="KW-0489">Methyltransferase</keyword>
<gene>
    <name evidence="10" type="ORF">C7441_10441</name>
</gene>
<dbReference type="EMBL" id="QGGG01000004">
    <property type="protein sequence ID" value="PWJ84776.1"/>
    <property type="molecule type" value="Genomic_DNA"/>
</dbReference>
<name>A0A316C6U9_PSESE</name>
<dbReference type="OrthoDB" id="9802228at2"/>
<dbReference type="GO" id="GO:0032259">
    <property type="term" value="P:methylation"/>
    <property type="evidence" value="ECO:0007669"/>
    <property type="project" value="UniProtKB-KW"/>
</dbReference>
<dbReference type="PANTHER" id="PTHR10815:SF5">
    <property type="entry name" value="METHYLATED-DNA--PROTEIN-CYSTEINE METHYLTRANSFERASE"/>
    <property type="match status" value="1"/>
</dbReference>
<accession>A0A316C6U9</accession>
<evidence type="ECO:0000313" key="11">
    <source>
        <dbReference type="Proteomes" id="UP000245396"/>
    </source>
</evidence>
<evidence type="ECO:0000256" key="7">
    <source>
        <dbReference type="ARBA" id="ARBA00023204"/>
    </source>
</evidence>
<evidence type="ECO:0000313" key="10">
    <source>
        <dbReference type="EMBL" id="PWJ84776.1"/>
    </source>
</evidence>
<dbReference type="FunFam" id="1.10.10.10:FF:000214">
    <property type="entry name" value="Methylated-DNA--protein-cysteine methyltransferase"/>
    <property type="match status" value="1"/>
</dbReference>
<dbReference type="Pfam" id="PF01035">
    <property type="entry name" value="DNA_binding_1"/>
    <property type="match status" value="1"/>
</dbReference>
<dbReference type="AlphaFoldDB" id="A0A316C6U9"/>
<proteinExistence type="inferred from homology"/>
<keyword evidence="6" id="KW-0227">DNA damage</keyword>
<dbReference type="SUPFAM" id="SSF46767">
    <property type="entry name" value="Methylated DNA-protein cysteine methyltransferase, C-terminal domain"/>
    <property type="match status" value="1"/>
</dbReference>
<dbReference type="InterPro" id="IPR001497">
    <property type="entry name" value="MethylDNA_cys_MeTrfase_AS"/>
</dbReference>
<protein>
    <recommendedName>
        <fullName evidence="3">methylated-DNA--[protein]-cysteine S-methyltransferase</fullName>
        <ecNumber evidence="3">2.1.1.63</ecNumber>
    </recommendedName>
</protein>
<dbReference type="RefSeq" id="WP_109612226.1">
    <property type="nucleotide sequence ID" value="NZ_QGGG01000004.1"/>
</dbReference>
<dbReference type="Gene3D" id="1.10.10.10">
    <property type="entry name" value="Winged helix-like DNA-binding domain superfamily/Winged helix DNA-binding domain"/>
    <property type="match status" value="1"/>
</dbReference>
<dbReference type="PROSITE" id="PS00374">
    <property type="entry name" value="MGMT"/>
    <property type="match status" value="1"/>
</dbReference>
<dbReference type="CDD" id="cd06445">
    <property type="entry name" value="ATase"/>
    <property type="match status" value="1"/>
</dbReference>